<dbReference type="RefSeq" id="WP_130019641.1">
    <property type="nucleotide sequence ID" value="NZ_SEWF01000004.1"/>
</dbReference>
<feature type="domain" description="Mycothiol-dependent maleylpyruvate isomerase metal-binding" evidence="1">
    <location>
        <begin position="18"/>
        <end position="158"/>
    </location>
</feature>
<dbReference type="SUPFAM" id="SSF109854">
    <property type="entry name" value="DinB/YfiT-like putative metalloenzymes"/>
    <property type="match status" value="1"/>
</dbReference>
<comment type="caution">
    <text evidence="2">The sequence shown here is derived from an EMBL/GenBank/DDBJ whole genome shotgun (WGS) entry which is preliminary data.</text>
</comment>
<reference evidence="2 3" key="1">
    <citation type="submission" date="2019-02" db="EMBL/GenBank/DDBJ databases">
        <title>Bacterial novel species Emticicia sp. 17J42-9 isolated from soil.</title>
        <authorList>
            <person name="Jung H.-Y."/>
        </authorList>
    </citation>
    <scope>NUCLEOTIDE SEQUENCE [LARGE SCALE GENOMIC DNA]</scope>
    <source>
        <strain evidence="2 3">17J42-9</strain>
    </source>
</reference>
<proteinExistence type="predicted"/>
<organism evidence="2 3">
    <name type="scientific">Emticicia agri</name>
    <dbReference type="NCBI Taxonomy" id="2492393"/>
    <lineage>
        <taxon>Bacteria</taxon>
        <taxon>Pseudomonadati</taxon>
        <taxon>Bacteroidota</taxon>
        <taxon>Cytophagia</taxon>
        <taxon>Cytophagales</taxon>
        <taxon>Leadbetterellaceae</taxon>
        <taxon>Emticicia</taxon>
    </lineage>
</organism>
<dbReference type="InterPro" id="IPR034660">
    <property type="entry name" value="DinB/YfiT-like"/>
</dbReference>
<protein>
    <recommendedName>
        <fullName evidence="1">Mycothiol-dependent maleylpyruvate isomerase metal-binding domain-containing protein</fullName>
    </recommendedName>
</protein>
<dbReference type="Pfam" id="PF11716">
    <property type="entry name" value="MDMPI_N"/>
    <property type="match status" value="1"/>
</dbReference>
<dbReference type="OrthoDB" id="154293at2"/>
<dbReference type="Gene3D" id="1.20.120.450">
    <property type="entry name" value="dinb family like domain"/>
    <property type="match status" value="1"/>
</dbReference>
<keyword evidence="3" id="KW-1185">Reference proteome</keyword>
<dbReference type="Proteomes" id="UP000293162">
    <property type="component" value="Unassembled WGS sequence"/>
</dbReference>
<dbReference type="EMBL" id="SEWF01000004">
    <property type="protein sequence ID" value="RYU97064.1"/>
    <property type="molecule type" value="Genomic_DNA"/>
</dbReference>
<evidence type="ECO:0000313" key="2">
    <source>
        <dbReference type="EMBL" id="RYU97064.1"/>
    </source>
</evidence>
<evidence type="ECO:0000259" key="1">
    <source>
        <dbReference type="Pfam" id="PF11716"/>
    </source>
</evidence>
<evidence type="ECO:0000313" key="3">
    <source>
        <dbReference type="Proteomes" id="UP000293162"/>
    </source>
</evidence>
<gene>
    <name evidence="2" type="ORF">EWM59_03915</name>
</gene>
<accession>A0A4Q5M406</accession>
<dbReference type="AlphaFoldDB" id="A0A4Q5M406"/>
<dbReference type="InterPro" id="IPR024344">
    <property type="entry name" value="MDMPI_metal-binding"/>
</dbReference>
<sequence length="279" mass="32233">MTPLAPIFITDLFYKVDEKLIEVLQSLSDEDWNKRTIAPLWTVKDIAVHLLDINIRTLSMARDGYFGVQPENIHSYQDLINYLNKLNADWVIAMKRMSPKVLTELLTSTGKQFCDYISTLNPFDKAIFSVAWAGEEESETWFHVAREYTEKWHHQQQIRLAVGKENELYTKEFYWPHLETSMRALPHHYRNETGSEGDMIQFEVTGDGGGVWNLYHNGNQWLLVQENAVEPLCQVTINGDIAWRLLSKGISKQEARNHVTIQGKQVTGEKIFDMLAVMA</sequence>
<dbReference type="GO" id="GO:0046872">
    <property type="term" value="F:metal ion binding"/>
    <property type="evidence" value="ECO:0007669"/>
    <property type="project" value="InterPro"/>
</dbReference>
<name>A0A4Q5M406_9BACT</name>